<sequence>MATSRRTRRIICPPRALVVLLSLLASSSWPSPSPTAAEAFAPPSSPPPPYYSRGPPSSRRVSAPSSEATTTTTTAEDAGVIKGGASSSSSSSSSSFDSSPEAIFEEFALFLASHQSTMIDEIERADGSGEAFSSDGWGSFAEEEDGGDVVVVEGRRMGRSGGITRVIQGGDVVEKGACSLTIIRDGVLTADRAAAIRGRQRRETADGVDDEETIVVGEGDVYSAAALSVVLHTRNPFVPTFRSDVRIFLVRSSSSSSSTKEDGEEEADKVGKSRRSSVAWFGGGSDLTPYYLIDRDVIDFHTHLKETCDRHFPPPENNDDDDHRDDDLLSYRGMKRSCDEYFYLPARGEHRGTGGIFFDDVPASRSATDFVMDVARGWMPSWLPIVSRNRDREYTEEEKHWQCLRRGRYLEFNLLYDRGVRFGLANVNPRVEGVMVSAPPMIAYDYNHVPHPGGEEERLVGILKNPRNWV</sequence>
<dbReference type="Proteomes" id="UP001530315">
    <property type="component" value="Unassembled WGS sequence"/>
</dbReference>
<feature type="compositionally biased region" description="Low complexity" evidence="1">
    <location>
        <begin position="51"/>
        <end position="74"/>
    </location>
</feature>
<dbReference type="Pfam" id="PF01218">
    <property type="entry name" value="Coprogen_oxidas"/>
    <property type="match status" value="1"/>
</dbReference>
<dbReference type="AlphaFoldDB" id="A0ABD3N2S3"/>
<feature type="signal peptide" evidence="2">
    <location>
        <begin position="1"/>
        <end position="30"/>
    </location>
</feature>
<reference evidence="3 4" key="1">
    <citation type="submission" date="2024-10" db="EMBL/GenBank/DDBJ databases">
        <title>Updated reference genomes for cyclostephanoid diatoms.</title>
        <authorList>
            <person name="Roberts W.R."/>
            <person name="Alverson A.J."/>
        </authorList>
    </citation>
    <scope>NUCLEOTIDE SEQUENCE [LARGE SCALE GENOMIC DNA]</scope>
    <source>
        <strain evidence="3 4">AJA276-08</strain>
    </source>
</reference>
<keyword evidence="2" id="KW-0732">Signal</keyword>
<comment type="caution">
    <text evidence="3">The sequence shown here is derived from an EMBL/GenBank/DDBJ whole genome shotgun (WGS) entry which is preliminary data.</text>
</comment>
<proteinExistence type="predicted"/>
<name>A0ABD3N2S3_9STRA</name>
<dbReference type="Gene3D" id="3.40.1500.10">
    <property type="entry name" value="Coproporphyrinogen III oxidase, aerobic"/>
    <property type="match status" value="1"/>
</dbReference>
<evidence type="ECO:0008006" key="5">
    <source>
        <dbReference type="Google" id="ProtNLM"/>
    </source>
</evidence>
<feature type="region of interest" description="Disordered" evidence="1">
    <location>
        <begin position="28"/>
        <end position="96"/>
    </location>
</feature>
<dbReference type="PANTHER" id="PTHR10755:SF3">
    <property type="entry name" value="COPROPORPHYRINOGEN OXIDASE"/>
    <property type="match status" value="1"/>
</dbReference>
<feature type="compositionally biased region" description="Low complexity" evidence="1">
    <location>
        <begin position="86"/>
        <end position="96"/>
    </location>
</feature>
<evidence type="ECO:0000256" key="2">
    <source>
        <dbReference type="SAM" id="SignalP"/>
    </source>
</evidence>
<feature type="compositionally biased region" description="Low complexity" evidence="1">
    <location>
        <begin position="28"/>
        <end position="42"/>
    </location>
</feature>
<evidence type="ECO:0000313" key="4">
    <source>
        <dbReference type="Proteomes" id="UP001530315"/>
    </source>
</evidence>
<accession>A0ABD3N2S3</accession>
<dbReference type="SUPFAM" id="SSF102886">
    <property type="entry name" value="Coproporphyrinogen III oxidase"/>
    <property type="match status" value="1"/>
</dbReference>
<feature type="chain" id="PRO_5044853603" description="Coproporphyrinogen oxidase" evidence="2">
    <location>
        <begin position="31"/>
        <end position="470"/>
    </location>
</feature>
<dbReference type="InterPro" id="IPR036406">
    <property type="entry name" value="Coprogen_oxidase_aer_sf"/>
</dbReference>
<dbReference type="InterPro" id="IPR001260">
    <property type="entry name" value="Coprogen_oxidase_aer"/>
</dbReference>
<keyword evidence="4" id="KW-1185">Reference proteome</keyword>
<organism evidence="3 4">
    <name type="scientific">Stephanodiscus triporus</name>
    <dbReference type="NCBI Taxonomy" id="2934178"/>
    <lineage>
        <taxon>Eukaryota</taxon>
        <taxon>Sar</taxon>
        <taxon>Stramenopiles</taxon>
        <taxon>Ochrophyta</taxon>
        <taxon>Bacillariophyta</taxon>
        <taxon>Coscinodiscophyceae</taxon>
        <taxon>Thalassiosirophycidae</taxon>
        <taxon>Stephanodiscales</taxon>
        <taxon>Stephanodiscaceae</taxon>
        <taxon>Stephanodiscus</taxon>
    </lineage>
</organism>
<gene>
    <name evidence="3" type="ORF">ACHAW5_006712</name>
</gene>
<dbReference type="PRINTS" id="PR00073">
    <property type="entry name" value="COPRGNOXDASE"/>
</dbReference>
<dbReference type="EMBL" id="JALLAZ020001675">
    <property type="protein sequence ID" value="KAL3768516.1"/>
    <property type="molecule type" value="Genomic_DNA"/>
</dbReference>
<protein>
    <recommendedName>
        <fullName evidence="5">Coproporphyrinogen oxidase</fullName>
    </recommendedName>
</protein>
<dbReference type="PANTHER" id="PTHR10755">
    <property type="entry name" value="COPROPORPHYRINOGEN III OXIDASE, MITOCHONDRIAL"/>
    <property type="match status" value="1"/>
</dbReference>
<evidence type="ECO:0000313" key="3">
    <source>
        <dbReference type="EMBL" id="KAL3768516.1"/>
    </source>
</evidence>
<evidence type="ECO:0000256" key="1">
    <source>
        <dbReference type="SAM" id="MobiDB-lite"/>
    </source>
</evidence>